<dbReference type="InterPro" id="IPR018750">
    <property type="entry name" value="DUF2306_membrane"/>
</dbReference>
<evidence type="ECO:0000256" key="1">
    <source>
        <dbReference type="SAM" id="Phobius"/>
    </source>
</evidence>
<proteinExistence type="predicted"/>
<organism evidence="2 3">
    <name type="scientific">Paenibacillus vulneris</name>
    <dbReference type="NCBI Taxonomy" id="1133364"/>
    <lineage>
        <taxon>Bacteria</taxon>
        <taxon>Bacillati</taxon>
        <taxon>Bacillota</taxon>
        <taxon>Bacilli</taxon>
        <taxon>Bacillales</taxon>
        <taxon>Paenibacillaceae</taxon>
        <taxon>Paenibacillus</taxon>
    </lineage>
</organism>
<dbReference type="Proteomes" id="UP001597180">
    <property type="component" value="Unassembled WGS sequence"/>
</dbReference>
<gene>
    <name evidence="2" type="ORF">ACFQ4B_13150</name>
</gene>
<feature type="transmembrane region" description="Helical" evidence="1">
    <location>
        <begin position="87"/>
        <end position="108"/>
    </location>
</feature>
<keyword evidence="1" id="KW-0812">Transmembrane</keyword>
<name>A0ABW3UMF6_9BACL</name>
<dbReference type="Pfam" id="PF10067">
    <property type="entry name" value="DUF2306"/>
    <property type="match status" value="1"/>
</dbReference>
<keyword evidence="1" id="KW-1133">Transmembrane helix</keyword>
<sequence length="215" mass="24595">MLKTISVRFVVSLLALILLAYVIMQYGLSDPHKAGLIVQKLQKPDFHYAPWIYVLYLHIITACLAVAIGPFQLFIRPKRKGIRIHRILGYTYVFSITASGLISIYLSIFATGGWMAGLGFFTLDVLWVLTTWISVKKAVSKRFQAHKEWMLRSYALTLAAVTFRVWLLALTPLFSGPMEPPYRLSAWLCWIGNLVFIEIFIRLSRRKPVRTTLTA</sequence>
<comment type="caution">
    <text evidence="2">The sequence shown here is derived from an EMBL/GenBank/DDBJ whole genome shotgun (WGS) entry which is preliminary data.</text>
</comment>
<feature type="transmembrane region" description="Helical" evidence="1">
    <location>
        <begin position="154"/>
        <end position="175"/>
    </location>
</feature>
<dbReference type="RefSeq" id="WP_345592153.1">
    <property type="nucleotide sequence ID" value="NZ_BAABJG010000029.1"/>
</dbReference>
<evidence type="ECO:0000313" key="2">
    <source>
        <dbReference type="EMBL" id="MFD1221066.1"/>
    </source>
</evidence>
<reference evidence="3" key="1">
    <citation type="journal article" date="2019" name="Int. J. Syst. Evol. Microbiol.">
        <title>The Global Catalogue of Microorganisms (GCM) 10K type strain sequencing project: providing services to taxonomists for standard genome sequencing and annotation.</title>
        <authorList>
            <consortium name="The Broad Institute Genomics Platform"/>
            <consortium name="The Broad Institute Genome Sequencing Center for Infectious Disease"/>
            <person name="Wu L."/>
            <person name="Ma J."/>
        </authorList>
    </citation>
    <scope>NUCLEOTIDE SEQUENCE [LARGE SCALE GENOMIC DNA]</scope>
    <source>
        <strain evidence="3">CCUG 53270</strain>
    </source>
</reference>
<accession>A0ABW3UMF6</accession>
<keyword evidence="1" id="KW-0472">Membrane</keyword>
<feature type="transmembrane region" description="Helical" evidence="1">
    <location>
        <begin position="7"/>
        <end position="28"/>
    </location>
</feature>
<evidence type="ECO:0000313" key="3">
    <source>
        <dbReference type="Proteomes" id="UP001597180"/>
    </source>
</evidence>
<feature type="transmembrane region" description="Helical" evidence="1">
    <location>
        <begin position="181"/>
        <end position="201"/>
    </location>
</feature>
<keyword evidence="3" id="KW-1185">Reference proteome</keyword>
<dbReference type="EMBL" id="JBHTLU010000014">
    <property type="protein sequence ID" value="MFD1221066.1"/>
    <property type="molecule type" value="Genomic_DNA"/>
</dbReference>
<feature type="transmembrane region" description="Helical" evidence="1">
    <location>
        <begin position="114"/>
        <end position="133"/>
    </location>
</feature>
<feature type="transmembrane region" description="Helical" evidence="1">
    <location>
        <begin position="48"/>
        <end position="75"/>
    </location>
</feature>
<protein>
    <submittedName>
        <fullName evidence="2">DUF2306 domain-containing protein</fullName>
    </submittedName>
</protein>